<dbReference type="EMBL" id="JBHUPD010000004">
    <property type="protein sequence ID" value="MFD2874431.1"/>
    <property type="molecule type" value="Genomic_DNA"/>
</dbReference>
<protein>
    <recommendedName>
        <fullName evidence="4">Outer membrane protein beta-barrel domain-containing protein</fullName>
    </recommendedName>
</protein>
<name>A0ABW5YGK5_9SPHI</name>
<gene>
    <name evidence="2" type="ORF">ACFS5N_18255</name>
</gene>
<comment type="caution">
    <text evidence="2">The sequence shown here is derived from an EMBL/GenBank/DDBJ whole genome shotgun (WGS) entry which is preliminary data.</text>
</comment>
<keyword evidence="3" id="KW-1185">Reference proteome</keyword>
<evidence type="ECO:0000313" key="3">
    <source>
        <dbReference type="Proteomes" id="UP001597557"/>
    </source>
</evidence>
<accession>A0ABW5YGK5</accession>
<proteinExistence type="predicted"/>
<organism evidence="2 3">
    <name type="scientific">Mucilaginibacter ximonensis</name>
    <dbReference type="NCBI Taxonomy" id="538021"/>
    <lineage>
        <taxon>Bacteria</taxon>
        <taxon>Pseudomonadati</taxon>
        <taxon>Bacteroidota</taxon>
        <taxon>Sphingobacteriia</taxon>
        <taxon>Sphingobacteriales</taxon>
        <taxon>Sphingobacteriaceae</taxon>
        <taxon>Mucilaginibacter</taxon>
    </lineage>
</organism>
<evidence type="ECO:0000256" key="1">
    <source>
        <dbReference type="SAM" id="SignalP"/>
    </source>
</evidence>
<evidence type="ECO:0000313" key="2">
    <source>
        <dbReference type="EMBL" id="MFD2874431.1"/>
    </source>
</evidence>
<feature type="signal peptide" evidence="1">
    <location>
        <begin position="1"/>
        <end position="23"/>
    </location>
</feature>
<dbReference type="Proteomes" id="UP001597557">
    <property type="component" value="Unassembled WGS sequence"/>
</dbReference>
<sequence>MNIFIKRFFLLAIVMLATNVVKAQIGYDYAQYDLGLGLDFNKAYTDAQTITGTRSGRLMFNYNVSPFVNYIIEVQTGTLRGGDSLKTSSGRQFTNSYTAIMMRGQLQMGELIDYSGSRVANAFKNLYLSTGIGMIYNHMTEINRASIQVPGFYTTGENNSNELVIPARIGYEFKFYNKYSEPGFKIDIGYQQNFILGDGLDGFTAGKQRDNYSQISIGFKVAIGGVATYRKQISY</sequence>
<feature type="chain" id="PRO_5046362375" description="Outer membrane protein beta-barrel domain-containing protein" evidence="1">
    <location>
        <begin position="24"/>
        <end position="235"/>
    </location>
</feature>
<evidence type="ECO:0008006" key="4">
    <source>
        <dbReference type="Google" id="ProtNLM"/>
    </source>
</evidence>
<dbReference type="RefSeq" id="WP_377189093.1">
    <property type="nucleotide sequence ID" value="NZ_JBHUPD010000004.1"/>
</dbReference>
<keyword evidence="1" id="KW-0732">Signal</keyword>
<reference evidence="3" key="1">
    <citation type="journal article" date="2019" name="Int. J. Syst. Evol. Microbiol.">
        <title>The Global Catalogue of Microorganisms (GCM) 10K type strain sequencing project: providing services to taxonomists for standard genome sequencing and annotation.</title>
        <authorList>
            <consortium name="The Broad Institute Genomics Platform"/>
            <consortium name="The Broad Institute Genome Sequencing Center for Infectious Disease"/>
            <person name="Wu L."/>
            <person name="Ma J."/>
        </authorList>
    </citation>
    <scope>NUCLEOTIDE SEQUENCE [LARGE SCALE GENOMIC DNA]</scope>
    <source>
        <strain evidence="3">KCTC 22437</strain>
    </source>
</reference>